<sequence>MLRHGCRFRAFIIRFKFVLRIKFDSAVAFLLVTLSLAKQRKVIWSPWMGFMKYKEVGLSYAAETICNKDKCLIKLHQAKFFTNSIPNQSPLQFNQYPPHL</sequence>
<name>A0A0A7ECW3_9GAMM</name>
<keyword evidence="2" id="KW-1185">Reference proteome</keyword>
<reference evidence="1 2" key="1">
    <citation type="submission" date="2014-11" db="EMBL/GenBank/DDBJ databases">
        <title>Complete Genome Sequence of Pseudoalteromonas sp. Strain OCN003 Isolated from Kaneohe Bay, Oahu, Hawaii.</title>
        <authorList>
            <person name="Beurmann S."/>
            <person name="Videau P."/>
            <person name="Ushijima B."/>
            <person name="Smith A.M."/>
            <person name="Aeby G.S."/>
            <person name="Callahan S.M."/>
            <person name="Belcaid M."/>
        </authorList>
    </citation>
    <scope>NUCLEOTIDE SEQUENCE [LARGE SCALE GENOMIC DNA]</scope>
    <source>
        <strain evidence="1 2">OCN003</strain>
    </source>
</reference>
<dbReference type="HOGENOM" id="CLU_2303631_0_0_6"/>
<proteinExistence type="predicted"/>
<protein>
    <submittedName>
        <fullName evidence="1">Uncharacterized protein</fullName>
    </submittedName>
</protein>
<accession>A0A0A7ECW3</accession>
<organism evidence="1 2">
    <name type="scientific">Pseudoalteromonas piratica</name>
    <dbReference type="NCBI Taxonomy" id="1348114"/>
    <lineage>
        <taxon>Bacteria</taxon>
        <taxon>Pseudomonadati</taxon>
        <taxon>Pseudomonadota</taxon>
        <taxon>Gammaproteobacteria</taxon>
        <taxon>Alteromonadales</taxon>
        <taxon>Pseudoalteromonadaceae</taxon>
        <taxon>Pseudoalteromonas</taxon>
    </lineage>
</organism>
<dbReference type="Proteomes" id="UP000030341">
    <property type="component" value="Chromosome 1"/>
</dbReference>
<gene>
    <name evidence="1" type="ORF">OM33_00920</name>
</gene>
<evidence type="ECO:0000313" key="2">
    <source>
        <dbReference type="Proteomes" id="UP000030341"/>
    </source>
</evidence>
<dbReference type="AlphaFoldDB" id="A0A0A7ECW3"/>
<dbReference type="STRING" id="1348114.OM33_00920"/>
<dbReference type="EMBL" id="CP009888">
    <property type="protein sequence ID" value="AIY63877.1"/>
    <property type="molecule type" value="Genomic_DNA"/>
</dbReference>
<dbReference type="KEGG" id="pseo:OM33_00920"/>
<evidence type="ECO:0000313" key="1">
    <source>
        <dbReference type="EMBL" id="AIY63877.1"/>
    </source>
</evidence>